<evidence type="ECO:0000256" key="1">
    <source>
        <dbReference type="SAM" id="MobiDB-lite"/>
    </source>
</evidence>
<proteinExistence type="predicted"/>
<feature type="region of interest" description="Disordered" evidence="1">
    <location>
        <begin position="1"/>
        <end position="55"/>
    </location>
</feature>
<evidence type="ECO:0000313" key="2">
    <source>
        <dbReference type="EMBL" id="KJZ68033.1"/>
    </source>
</evidence>
<sequence>MARKKVSELAYPGRSHPTLTAEDAKERERQRQGTSVHVEGSKRKPTLAPQAQETA</sequence>
<keyword evidence="3" id="KW-1185">Reference proteome</keyword>
<dbReference type="OrthoDB" id="10577436at2759"/>
<accession>A0A0F7ZQK7</accession>
<feature type="compositionally biased region" description="Basic and acidic residues" evidence="1">
    <location>
        <begin position="22"/>
        <end position="31"/>
    </location>
</feature>
<organism evidence="2 3">
    <name type="scientific">Hirsutella minnesotensis 3608</name>
    <dbReference type="NCBI Taxonomy" id="1043627"/>
    <lineage>
        <taxon>Eukaryota</taxon>
        <taxon>Fungi</taxon>
        <taxon>Dikarya</taxon>
        <taxon>Ascomycota</taxon>
        <taxon>Pezizomycotina</taxon>
        <taxon>Sordariomycetes</taxon>
        <taxon>Hypocreomycetidae</taxon>
        <taxon>Hypocreales</taxon>
        <taxon>Ophiocordycipitaceae</taxon>
        <taxon>Hirsutella</taxon>
    </lineage>
</organism>
<dbReference type="EMBL" id="KQ031066">
    <property type="protein sequence ID" value="KJZ68033.1"/>
    <property type="molecule type" value="Genomic_DNA"/>
</dbReference>
<gene>
    <name evidence="2" type="ORF">HIM_12576</name>
</gene>
<name>A0A0F7ZQK7_9HYPO</name>
<reference evidence="2 3" key="1">
    <citation type="journal article" date="2014" name="Genome Biol. Evol.">
        <title>Comparative genomics and transcriptomics analyses reveal divergent lifestyle features of nematode endoparasitic fungus Hirsutella minnesotensis.</title>
        <authorList>
            <person name="Lai Y."/>
            <person name="Liu K."/>
            <person name="Zhang X."/>
            <person name="Zhang X."/>
            <person name="Li K."/>
            <person name="Wang N."/>
            <person name="Shu C."/>
            <person name="Wu Y."/>
            <person name="Wang C."/>
            <person name="Bushley K.E."/>
            <person name="Xiang M."/>
            <person name="Liu X."/>
        </authorList>
    </citation>
    <scope>NUCLEOTIDE SEQUENCE [LARGE SCALE GENOMIC DNA]</scope>
    <source>
        <strain evidence="2 3">3608</strain>
    </source>
</reference>
<protein>
    <submittedName>
        <fullName evidence="2">Uncharacterized protein</fullName>
    </submittedName>
</protein>
<evidence type="ECO:0000313" key="3">
    <source>
        <dbReference type="Proteomes" id="UP000054481"/>
    </source>
</evidence>
<dbReference type="AlphaFoldDB" id="A0A0F7ZQK7"/>
<dbReference type="Proteomes" id="UP000054481">
    <property type="component" value="Unassembled WGS sequence"/>
</dbReference>